<feature type="coiled-coil region" evidence="5">
    <location>
        <begin position="37"/>
        <end position="71"/>
    </location>
</feature>
<dbReference type="PANTHER" id="PTHR13299:SF0">
    <property type="entry name" value="PEROXISOMAL MEMBRANE PROTEIN PEX16"/>
    <property type="match status" value="1"/>
</dbReference>
<dbReference type="InterPro" id="IPR013919">
    <property type="entry name" value="Pex16"/>
</dbReference>
<evidence type="ECO:0000256" key="1">
    <source>
        <dbReference type="ARBA" id="ARBA00004123"/>
    </source>
</evidence>
<dbReference type="VEuPathDB" id="FungiDB:BO82DRAFT_378281"/>
<dbReference type="PANTHER" id="PTHR13299">
    <property type="entry name" value="PEROXISOMAL MEMBRANE PROTEIN PEX16"/>
    <property type="match status" value="1"/>
</dbReference>
<comment type="subcellular location">
    <subcellularLocation>
        <location evidence="1">Nucleus</location>
    </subcellularLocation>
</comment>
<evidence type="ECO:0000256" key="2">
    <source>
        <dbReference type="ARBA" id="ARBA00009505"/>
    </source>
</evidence>
<dbReference type="GeneID" id="37140367"/>
<keyword evidence="3" id="KW-0227">DNA damage</keyword>
<dbReference type="Pfam" id="PF08610">
    <property type="entry name" value="Pex16"/>
    <property type="match status" value="1"/>
</dbReference>
<keyword evidence="4" id="KW-0539">Nucleus</keyword>
<dbReference type="AlphaFoldDB" id="A0A319BY57"/>
<evidence type="ECO:0000313" key="8">
    <source>
        <dbReference type="EMBL" id="PYH77151.1"/>
    </source>
</evidence>
<accession>A0A319BY57</accession>
<keyword evidence="9" id="KW-1185">Reference proteome</keyword>
<evidence type="ECO:0000256" key="3">
    <source>
        <dbReference type="ARBA" id="ARBA00022763"/>
    </source>
</evidence>
<dbReference type="Pfam" id="PF08573">
    <property type="entry name" value="SAE2"/>
    <property type="match status" value="1"/>
</dbReference>
<evidence type="ECO:0000313" key="9">
    <source>
        <dbReference type="Proteomes" id="UP000248340"/>
    </source>
</evidence>
<dbReference type="OrthoDB" id="2021143at2759"/>
<reference evidence="8 9" key="1">
    <citation type="submission" date="2016-12" db="EMBL/GenBank/DDBJ databases">
        <title>The genomes of Aspergillus section Nigri reveals drivers in fungal speciation.</title>
        <authorList>
            <consortium name="DOE Joint Genome Institute"/>
            <person name="Vesth T.C."/>
            <person name="Nybo J."/>
            <person name="Theobald S."/>
            <person name="Brandl J."/>
            <person name="Frisvad J.C."/>
            <person name="Nielsen K.F."/>
            <person name="Lyhne E.K."/>
            <person name="Kogle M.E."/>
            <person name="Kuo A."/>
            <person name="Riley R."/>
            <person name="Clum A."/>
            <person name="Nolan M."/>
            <person name="Lipzen A."/>
            <person name="Salamov A."/>
            <person name="Henrissat B."/>
            <person name="Wiebenga A."/>
            <person name="De Vries R.P."/>
            <person name="Grigoriev I.V."/>
            <person name="Mortensen U.H."/>
            <person name="Andersen M.R."/>
            <person name="Baker S.E."/>
        </authorList>
    </citation>
    <scope>NUCLEOTIDE SEQUENCE [LARGE SCALE GENOMIC DNA]</scope>
    <source>
        <strain evidence="8 9">CBS 121591</strain>
    </source>
</reference>
<proteinExistence type="inferred from homology"/>
<protein>
    <submittedName>
        <fullName evidence="8">Pex16-domain-containing protein</fullName>
    </submittedName>
</protein>
<feature type="region of interest" description="Disordered" evidence="6">
    <location>
        <begin position="219"/>
        <end position="251"/>
    </location>
</feature>
<dbReference type="GO" id="GO:0005778">
    <property type="term" value="C:peroxisomal membrane"/>
    <property type="evidence" value="ECO:0007669"/>
    <property type="project" value="TreeGrafter"/>
</dbReference>
<name>A0A319BY57_9EURO</name>
<dbReference type="EMBL" id="KZ821745">
    <property type="protein sequence ID" value="PYH77151.1"/>
    <property type="molecule type" value="Genomic_DNA"/>
</dbReference>
<dbReference type="GO" id="GO:0007031">
    <property type="term" value="P:peroxisome organization"/>
    <property type="evidence" value="ECO:0007669"/>
    <property type="project" value="TreeGrafter"/>
</dbReference>
<dbReference type="GO" id="GO:0005634">
    <property type="term" value="C:nucleus"/>
    <property type="evidence" value="ECO:0007669"/>
    <property type="project" value="UniProtKB-SubCell"/>
</dbReference>
<keyword evidence="5" id="KW-0175">Coiled coil</keyword>
<dbReference type="RefSeq" id="XP_025487351.1">
    <property type="nucleotide sequence ID" value="XM_025637625.1"/>
</dbReference>
<comment type="similarity">
    <text evidence="2">Belongs to the peroxin-16 family.</text>
</comment>
<feature type="region of interest" description="Disordered" evidence="6">
    <location>
        <begin position="320"/>
        <end position="429"/>
    </location>
</feature>
<evidence type="ECO:0000259" key="7">
    <source>
        <dbReference type="Pfam" id="PF08573"/>
    </source>
</evidence>
<feature type="region of interest" description="Disordered" evidence="6">
    <location>
        <begin position="738"/>
        <end position="757"/>
    </location>
</feature>
<evidence type="ECO:0000256" key="5">
    <source>
        <dbReference type="SAM" id="Coils"/>
    </source>
</evidence>
<dbReference type="Proteomes" id="UP000248340">
    <property type="component" value="Unassembled WGS sequence"/>
</dbReference>
<dbReference type="STRING" id="1448315.A0A319BY57"/>
<dbReference type="InterPro" id="IPR013882">
    <property type="entry name" value="Ctp1_C"/>
</dbReference>
<sequence>MDAIRTLRSSLTRALENSFDEAIRNVKAEISYRDANAHTAEQRATNAEKERSRALEELDSLKDAITLLREELRLTDFGSEDDKVSTKKFRDFEAAYAPNQVLQHFSHAFGGDVSGINPYEIKAVTEAYTALYGEAQELVMASCELRKQVKRYKGKLKFWQKCLELDKFTLVLEGTAIEFRCTGKVSIDTQRKSRATNPTISVPVSGLNDHDIADEAAISPPETLRTNHPDNSGAGHWDAKNRDQSKCNGSIRLSPAQSTLTQSGLSENENVIPTAQVSMSGMKAPESESIISQNVPKAFMNRYSTLTTGVRNAALDSTLVKDEDLSPEPSPKLSSAVRTMGTQDLDEVGSTVETPRKRRKVRDSEVRGDLLRTTTPAISEVSRDARPPPPLSLSSPKQPVMLKSSNANPGGGRCARSPEKPQEGAQRSPAYAHISSILEDGDENFSSLPSRKLHRALEAGASGLTPGFGSEATTDQRLQGLLEGQSPAKLELQSLLRNSGVSDRALKRPFAIMEETPTLNYNPDGFDIAEMPQIAPNNGASRTESVNNSLLSTRDTAVHPAGGSIRARPVQHLDLKDFRINPDFNQGYDYAFHRVVHKKTEGKCVKGCTRYDCCGKKFLGLARMSGLPADATCSVQLREMNDRKILEEFVGDKEHLSSELSVEDRNHLLQEAKARLIANEFGKHKQQHQRAGSPPGFWRTDMPSTQELERDHQEARRLEKDLVKDRYREAMRPGGLWKFADDTPAEPGCTPKRPASVRRSEPLATSFVLLILPFVEMDATCETESAASAALLRPSRWLLLYEEFVTKNASSVSQIESALRSLTYIIPGRYRDSEISSECVHSGVQLLSLYHDALVSRVVSRLSPTIPRPIPTPHTRYTKYWTSRSSLYHKVALALQMVQYTELLWEMIARRRGEKIRWRVVIFIEAIKAVCRLLLLRLTKSRPLVTPPLPERDIDPRSLDKVDGDWNGMQTPVSERPSDLSWTMPRTGLSLPSLPEVNDVSHFLISKVLTADDIKTPKALLHRVTGQGQLAEVLYILRPVVYALALQKYSESRHSWRPWLVGFGLEYVCRQLAKSDFRERVAGGLRGLTGLEREELRKRGWAMGWWAMRGAFYTNLTRPWLRSLTGKMKGKPLLDLVGSVIDDYEYLWDNYYFSSATL</sequence>
<evidence type="ECO:0000256" key="4">
    <source>
        <dbReference type="ARBA" id="ARBA00023242"/>
    </source>
</evidence>
<dbReference type="GO" id="GO:0006281">
    <property type="term" value="P:DNA repair"/>
    <property type="evidence" value="ECO:0007669"/>
    <property type="project" value="InterPro"/>
</dbReference>
<organism evidence="8 9">
    <name type="scientific">Aspergillus uvarum CBS 121591</name>
    <dbReference type="NCBI Taxonomy" id="1448315"/>
    <lineage>
        <taxon>Eukaryota</taxon>
        <taxon>Fungi</taxon>
        <taxon>Dikarya</taxon>
        <taxon>Ascomycota</taxon>
        <taxon>Pezizomycotina</taxon>
        <taxon>Eurotiomycetes</taxon>
        <taxon>Eurotiomycetidae</taxon>
        <taxon>Eurotiales</taxon>
        <taxon>Aspergillaceae</taxon>
        <taxon>Aspergillus</taxon>
        <taxon>Aspergillus subgen. Circumdati</taxon>
    </lineage>
</organism>
<feature type="compositionally biased region" description="Polar residues" evidence="6">
    <location>
        <begin position="332"/>
        <end position="342"/>
    </location>
</feature>
<gene>
    <name evidence="8" type="ORF">BO82DRAFT_378281</name>
</gene>
<feature type="domain" description="DNA endonuclease activator Ctp1 C-terminal" evidence="7">
    <location>
        <begin position="591"/>
        <end position="707"/>
    </location>
</feature>
<evidence type="ECO:0000256" key="6">
    <source>
        <dbReference type="SAM" id="MobiDB-lite"/>
    </source>
</evidence>